<dbReference type="PANTHER" id="PTHR42718:SF9">
    <property type="entry name" value="MAJOR FACILITATOR SUPERFAMILY MULTIDRUG TRANSPORTER MFSC"/>
    <property type="match status" value="1"/>
</dbReference>
<feature type="transmembrane region" description="Helical" evidence="6">
    <location>
        <begin position="138"/>
        <end position="160"/>
    </location>
</feature>
<evidence type="ECO:0000256" key="5">
    <source>
        <dbReference type="ARBA" id="ARBA00023136"/>
    </source>
</evidence>
<feature type="transmembrane region" description="Helical" evidence="6">
    <location>
        <begin position="383"/>
        <end position="406"/>
    </location>
</feature>
<dbReference type="GO" id="GO:0005886">
    <property type="term" value="C:plasma membrane"/>
    <property type="evidence" value="ECO:0007669"/>
    <property type="project" value="UniProtKB-SubCell"/>
</dbReference>
<feature type="transmembrane region" description="Helical" evidence="6">
    <location>
        <begin position="166"/>
        <end position="185"/>
    </location>
</feature>
<dbReference type="RefSeq" id="WP_107724622.1">
    <property type="nucleotide sequence ID" value="NZ_PZZP01000001.1"/>
</dbReference>
<evidence type="ECO:0000256" key="2">
    <source>
        <dbReference type="ARBA" id="ARBA00022448"/>
    </source>
</evidence>
<dbReference type="Gene3D" id="1.20.1720.10">
    <property type="entry name" value="Multidrug resistance protein D"/>
    <property type="match status" value="1"/>
</dbReference>
<dbReference type="AlphaFoldDB" id="A0A2T4Z768"/>
<dbReference type="Pfam" id="PF07690">
    <property type="entry name" value="MFS_1"/>
    <property type="match status" value="2"/>
</dbReference>
<feature type="domain" description="Major facilitator superfamily (MFS) profile" evidence="7">
    <location>
        <begin position="10"/>
        <end position="436"/>
    </location>
</feature>
<evidence type="ECO:0000256" key="1">
    <source>
        <dbReference type="ARBA" id="ARBA00004651"/>
    </source>
</evidence>
<protein>
    <submittedName>
        <fullName evidence="8">EmrB/QacA subfamily drug resistance transporter</fullName>
    </submittedName>
</protein>
<dbReference type="SUPFAM" id="SSF103473">
    <property type="entry name" value="MFS general substrate transporter"/>
    <property type="match status" value="1"/>
</dbReference>
<keyword evidence="9" id="KW-1185">Reference proteome</keyword>
<dbReference type="Proteomes" id="UP000241639">
    <property type="component" value="Unassembled WGS sequence"/>
</dbReference>
<dbReference type="PROSITE" id="PS50850">
    <property type="entry name" value="MFS"/>
    <property type="match status" value="1"/>
</dbReference>
<organism evidence="8 9">
    <name type="scientific">Desmospora activa DSM 45169</name>
    <dbReference type="NCBI Taxonomy" id="1121389"/>
    <lineage>
        <taxon>Bacteria</taxon>
        <taxon>Bacillati</taxon>
        <taxon>Bacillota</taxon>
        <taxon>Bacilli</taxon>
        <taxon>Bacillales</taxon>
        <taxon>Thermoactinomycetaceae</taxon>
        <taxon>Desmospora</taxon>
    </lineage>
</organism>
<dbReference type="CDD" id="cd17321">
    <property type="entry name" value="MFS_MMR_MDR_like"/>
    <property type="match status" value="1"/>
</dbReference>
<evidence type="ECO:0000256" key="3">
    <source>
        <dbReference type="ARBA" id="ARBA00022692"/>
    </source>
</evidence>
<feature type="transmembrane region" description="Helical" evidence="6">
    <location>
        <begin position="76"/>
        <end position="95"/>
    </location>
</feature>
<evidence type="ECO:0000256" key="6">
    <source>
        <dbReference type="SAM" id="Phobius"/>
    </source>
</evidence>
<accession>A0A2T4Z768</accession>
<dbReference type="InterPro" id="IPR011701">
    <property type="entry name" value="MFS"/>
</dbReference>
<dbReference type="InterPro" id="IPR036259">
    <property type="entry name" value="MFS_trans_sf"/>
</dbReference>
<comment type="caution">
    <text evidence="8">The sequence shown here is derived from an EMBL/GenBank/DDBJ whole genome shotgun (WGS) entry which is preliminary data.</text>
</comment>
<feature type="transmembrane region" description="Helical" evidence="6">
    <location>
        <begin position="258"/>
        <end position="282"/>
    </location>
</feature>
<feature type="transmembrane region" description="Helical" evidence="6">
    <location>
        <begin position="412"/>
        <end position="431"/>
    </location>
</feature>
<dbReference type="PANTHER" id="PTHR42718">
    <property type="entry name" value="MAJOR FACILITATOR SUPERFAMILY MULTIDRUG TRANSPORTER MFSC"/>
    <property type="match status" value="1"/>
</dbReference>
<evidence type="ECO:0000313" key="8">
    <source>
        <dbReference type="EMBL" id="PTM57748.1"/>
    </source>
</evidence>
<dbReference type="InterPro" id="IPR020846">
    <property type="entry name" value="MFS_dom"/>
</dbReference>
<feature type="transmembrane region" description="Helical" evidence="6">
    <location>
        <begin position="324"/>
        <end position="343"/>
    </location>
</feature>
<evidence type="ECO:0000313" key="9">
    <source>
        <dbReference type="Proteomes" id="UP000241639"/>
    </source>
</evidence>
<sequence>MKLTGKEWTMIAAILAASMLVPVNSTIIAVGLSAIASTFGESLSQISWVVTVYLIVMAVTQPIAGKLGDIYGNGKVLMAGLVCFLVASIACAFSFHPLWLIVFRGVQALGGALMTPNAIALIRFTVPRERLGTVMGTFGLTAGLGAAAGPLIGSLLIGTWGWQSMFWVNVPFLVFSILACIWALPATARKDRVPLDLLGSVYLAVGFTLLILLFKGQSGFVSLLMVLGLLISAVLFTRHERRISEPLIDFALFKRLPFVSANLSILCSNFVMYGILLAMPLLLESQFQMDESQIGYVLVALTLSMTLISPLGGYLTDRLGKRPMVITSFVLTTIAAVLLWVVIPMGSLSLVVVSLVVAGVGCGIGMGAMQLSSLDAVEQEKSGIASGIFSTFRYFGSMIASALIAITAGSSFLFGCFVAAAFAGIVISLGIRKHPSAESQRAA</sequence>
<keyword evidence="5 6" id="KW-0472">Membrane</keyword>
<keyword evidence="3 6" id="KW-0812">Transmembrane</keyword>
<feature type="transmembrane region" description="Helical" evidence="6">
    <location>
        <begin position="12"/>
        <end position="39"/>
    </location>
</feature>
<comment type="subcellular location">
    <subcellularLocation>
        <location evidence="1">Cell membrane</location>
        <topology evidence="1">Multi-pass membrane protein</topology>
    </subcellularLocation>
</comment>
<keyword evidence="2" id="KW-0813">Transport</keyword>
<dbReference type="OrthoDB" id="102502at2"/>
<feature type="transmembrane region" description="Helical" evidence="6">
    <location>
        <begin position="45"/>
        <end position="64"/>
    </location>
</feature>
<keyword evidence="4 6" id="KW-1133">Transmembrane helix</keyword>
<name>A0A2T4Z768_9BACL</name>
<dbReference type="Gene3D" id="1.20.1250.20">
    <property type="entry name" value="MFS general substrate transporter like domains"/>
    <property type="match status" value="1"/>
</dbReference>
<evidence type="ECO:0000259" key="7">
    <source>
        <dbReference type="PROSITE" id="PS50850"/>
    </source>
</evidence>
<feature type="transmembrane region" description="Helical" evidence="6">
    <location>
        <begin position="349"/>
        <end position="371"/>
    </location>
</feature>
<proteinExistence type="predicted"/>
<feature type="transmembrane region" description="Helical" evidence="6">
    <location>
        <begin position="101"/>
        <end position="126"/>
    </location>
</feature>
<feature type="transmembrane region" description="Helical" evidence="6">
    <location>
        <begin position="197"/>
        <end position="214"/>
    </location>
</feature>
<dbReference type="EMBL" id="PZZP01000001">
    <property type="protein sequence ID" value="PTM57748.1"/>
    <property type="molecule type" value="Genomic_DNA"/>
</dbReference>
<feature type="transmembrane region" description="Helical" evidence="6">
    <location>
        <begin position="294"/>
        <end position="312"/>
    </location>
</feature>
<feature type="transmembrane region" description="Helical" evidence="6">
    <location>
        <begin position="220"/>
        <end position="237"/>
    </location>
</feature>
<evidence type="ECO:0000256" key="4">
    <source>
        <dbReference type="ARBA" id="ARBA00022989"/>
    </source>
</evidence>
<gene>
    <name evidence="8" type="ORF">C8J48_0300</name>
</gene>
<dbReference type="GO" id="GO:0022857">
    <property type="term" value="F:transmembrane transporter activity"/>
    <property type="evidence" value="ECO:0007669"/>
    <property type="project" value="InterPro"/>
</dbReference>
<reference evidence="8 9" key="1">
    <citation type="submission" date="2018-04" db="EMBL/GenBank/DDBJ databases">
        <title>Genomic Encyclopedia of Archaeal and Bacterial Type Strains, Phase II (KMG-II): from individual species to whole genera.</title>
        <authorList>
            <person name="Goeker M."/>
        </authorList>
    </citation>
    <scope>NUCLEOTIDE SEQUENCE [LARGE SCALE GENOMIC DNA]</scope>
    <source>
        <strain evidence="8 9">DSM 45169</strain>
    </source>
</reference>